<accession>A0A368GA87</accession>
<dbReference type="OrthoDB" id="5873877at2759"/>
<feature type="region of interest" description="Disordered" evidence="1">
    <location>
        <begin position="62"/>
        <end position="81"/>
    </location>
</feature>
<dbReference type="EMBL" id="JOJR01000240">
    <property type="protein sequence ID" value="RCN41334.1"/>
    <property type="molecule type" value="Genomic_DNA"/>
</dbReference>
<evidence type="ECO:0000313" key="2">
    <source>
        <dbReference type="EMBL" id="RCN41334.1"/>
    </source>
</evidence>
<feature type="compositionally biased region" description="Basic and acidic residues" evidence="1">
    <location>
        <begin position="62"/>
        <end position="74"/>
    </location>
</feature>
<reference evidence="2 3" key="1">
    <citation type="submission" date="2014-10" db="EMBL/GenBank/DDBJ databases">
        <title>Draft genome of the hookworm Ancylostoma caninum.</title>
        <authorList>
            <person name="Mitreva M."/>
        </authorList>
    </citation>
    <scope>NUCLEOTIDE SEQUENCE [LARGE SCALE GENOMIC DNA]</scope>
    <source>
        <strain evidence="2 3">Baltimore</strain>
    </source>
</reference>
<gene>
    <name evidence="2" type="ORF">ANCCAN_12717</name>
</gene>
<dbReference type="AlphaFoldDB" id="A0A368GA87"/>
<keyword evidence="3" id="KW-1185">Reference proteome</keyword>
<evidence type="ECO:0000256" key="1">
    <source>
        <dbReference type="SAM" id="MobiDB-lite"/>
    </source>
</evidence>
<evidence type="ECO:0000313" key="3">
    <source>
        <dbReference type="Proteomes" id="UP000252519"/>
    </source>
</evidence>
<proteinExistence type="predicted"/>
<comment type="caution">
    <text evidence="2">The sequence shown here is derived from an EMBL/GenBank/DDBJ whole genome shotgun (WGS) entry which is preliminary data.</text>
</comment>
<name>A0A368GA87_ANCCA</name>
<organism evidence="2 3">
    <name type="scientific">Ancylostoma caninum</name>
    <name type="common">Dog hookworm</name>
    <dbReference type="NCBI Taxonomy" id="29170"/>
    <lineage>
        <taxon>Eukaryota</taxon>
        <taxon>Metazoa</taxon>
        <taxon>Ecdysozoa</taxon>
        <taxon>Nematoda</taxon>
        <taxon>Chromadorea</taxon>
        <taxon>Rhabditida</taxon>
        <taxon>Rhabditina</taxon>
        <taxon>Rhabditomorpha</taxon>
        <taxon>Strongyloidea</taxon>
        <taxon>Ancylostomatidae</taxon>
        <taxon>Ancylostomatinae</taxon>
        <taxon>Ancylostoma</taxon>
    </lineage>
</organism>
<sequence>MNNIDVGPWQRWKSVASFLTSSLLSSVDWASLSCLNNVMTSTSLYDPYNEYSFVALNKRRRGDMERRNSEKLENRYSAPPVKKIYVKANGDPRSKRSV</sequence>
<dbReference type="Proteomes" id="UP000252519">
    <property type="component" value="Unassembled WGS sequence"/>
</dbReference>
<protein>
    <submittedName>
        <fullName evidence="2">Uncharacterized protein</fullName>
    </submittedName>
</protein>